<sequence>MYNSKVRHPVRKPRKELIGKCRHENKFTISVRSNEIMVIDVARYYRISSQLQCECSQPEVHDRRVITLILYKSNEAELTSGMSKMISSDFAETSFDAHIMFIPRQSVIAIVNQVFRLNGIYFQAVCLEAIGEAKVEWMTSSDIQASDEEVFNYTTVLPVKGEKEVDEALLHPGSYYFPFEFNLPQRLPSSFKSKHGRLRYFARMTIYTPDGPHHERKSKFAVISALDLNSEPDAALPVENDTYEAVGSWCCIAGTVTASMKLERKGYTLKEAIPIYAEIKNLSTRRIHSTKVSLIQNVTYYSYRGRFSESTVLVTIHKSGISPRGKQMWQRELLSIPTVPPSHLRGCKIIDVQYCLELSIKPSGLARKIKLPVDIIIGTKPLQDVYHPTYFHHSFPSPTDPYFRPFASLGEKFHLLPSTWKKKIRENSFRGRQSA</sequence>
<dbReference type="PANTHER" id="PTHR11188:SF17">
    <property type="entry name" value="FI21816P1"/>
    <property type="match status" value="1"/>
</dbReference>
<dbReference type="GO" id="GO:0005737">
    <property type="term" value="C:cytoplasm"/>
    <property type="evidence" value="ECO:0007669"/>
    <property type="project" value="TreeGrafter"/>
</dbReference>
<evidence type="ECO:0000313" key="3">
    <source>
        <dbReference type="EMBL" id="CAI9736675.1"/>
    </source>
</evidence>
<dbReference type="SUPFAM" id="SSF81296">
    <property type="entry name" value="E set domains"/>
    <property type="match status" value="2"/>
</dbReference>
<dbReference type="InterPro" id="IPR011022">
    <property type="entry name" value="Arrestin_C-like"/>
</dbReference>
<reference evidence="3" key="1">
    <citation type="submission" date="2023-08" db="EMBL/GenBank/DDBJ databases">
        <authorList>
            <person name="Alioto T."/>
            <person name="Alioto T."/>
            <person name="Gomez Garrido J."/>
        </authorList>
    </citation>
    <scope>NUCLEOTIDE SEQUENCE</scope>
</reference>
<dbReference type="EMBL" id="OX597832">
    <property type="protein sequence ID" value="CAI9736675.1"/>
    <property type="molecule type" value="Genomic_DNA"/>
</dbReference>
<dbReference type="PANTHER" id="PTHR11188">
    <property type="entry name" value="ARRESTIN DOMAIN CONTAINING PROTEIN"/>
    <property type="match status" value="1"/>
</dbReference>
<dbReference type="Proteomes" id="UP001162480">
    <property type="component" value="Chromosome 19"/>
</dbReference>
<comment type="similarity">
    <text evidence="1">Belongs to the arrestin family.</text>
</comment>
<protein>
    <recommendedName>
        <fullName evidence="2">Arrestin C-terminal-like domain-containing protein</fullName>
    </recommendedName>
</protein>
<gene>
    <name evidence="3" type="ORF">OCTVUL_1B010280</name>
</gene>
<dbReference type="InterPro" id="IPR011021">
    <property type="entry name" value="Arrestin-like_N"/>
</dbReference>
<dbReference type="InterPro" id="IPR014756">
    <property type="entry name" value="Ig_E-set"/>
</dbReference>
<keyword evidence="4" id="KW-1185">Reference proteome</keyword>
<evidence type="ECO:0000313" key="4">
    <source>
        <dbReference type="Proteomes" id="UP001162480"/>
    </source>
</evidence>
<dbReference type="InterPro" id="IPR014752">
    <property type="entry name" value="Arrestin-like_C"/>
</dbReference>
<dbReference type="AlphaFoldDB" id="A0AA36BLL1"/>
<dbReference type="SMART" id="SM01017">
    <property type="entry name" value="Arrestin_C"/>
    <property type="match status" value="1"/>
</dbReference>
<name>A0AA36BLL1_OCTVU</name>
<evidence type="ECO:0000259" key="2">
    <source>
        <dbReference type="SMART" id="SM01017"/>
    </source>
</evidence>
<organism evidence="3 4">
    <name type="scientific">Octopus vulgaris</name>
    <name type="common">Common octopus</name>
    <dbReference type="NCBI Taxonomy" id="6645"/>
    <lineage>
        <taxon>Eukaryota</taxon>
        <taxon>Metazoa</taxon>
        <taxon>Spiralia</taxon>
        <taxon>Lophotrochozoa</taxon>
        <taxon>Mollusca</taxon>
        <taxon>Cephalopoda</taxon>
        <taxon>Coleoidea</taxon>
        <taxon>Octopodiformes</taxon>
        <taxon>Octopoda</taxon>
        <taxon>Incirrata</taxon>
        <taxon>Octopodidae</taxon>
        <taxon>Octopus</taxon>
    </lineage>
</organism>
<proteinExistence type="inferred from homology"/>
<accession>A0AA36BLL1</accession>
<dbReference type="Gene3D" id="2.60.40.640">
    <property type="match status" value="2"/>
</dbReference>
<evidence type="ECO:0000256" key="1">
    <source>
        <dbReference type="ARBA" id="ARBA00005298"/>
    </source>
</evidence>
<dbReference type="GO" id="GO:0015031">
    <property type="term" value="P:protein transport"/>
    <property type="evidence" value="ECO:0007669"/>
    <property type="project" value="TreeGrafter"/>
</dbReference>
<dbReference type="Pfam" id="PF00339">
    <property type="entry name" value="Arrestin_N"/>
    <property type="match status" value="1"/>
</dbReference>
<dbReference type="InterPro" id="IPR050357">
    <property type="entry name" value="Arrestin_domain-protein"/>
</dbReference>
<dbReference type="Pfam" id="PF02752">
    <property type="entry name" value="Arrestin_C"/>
    <property type="match status" value="1"/>
</dbReference>
<feature type="domain" description="Arrestin C-terminal-like" evidence="2">
    <location>
        <begin position="252"/>
        <end position="382"/>
    </location>
</feature>